<dbReference type="AlphaFoldDB" id="A0A4D6L5A2"/>
<keyword evidence="1" id="KW-0812">Transmembrane</keyword>
<dbReference type="Proteomes" id="UP000501690">
    <property type="component" value="Linkage Group LG2"/>
</dbReference>
<keyword evidence="1" id="KW-1133">Transmembrane helix</keyword>
<sequence>MHYSSSSTTQHSRFLSSKRAAAVHNGNCPASIHAVSHRRASFHVAVVIWVPQPPLCHHSMPSATLRFPQTKLLHCLLVSRTTITPVSASHRRTSPCSPYVWWYCCIVVGLCNFWEREYHCILPISFTSLFMLPAAVSYTHQMCIRDRRYTKLGIQNANALFFVFYNATFTFSLI</sequence>
<keyword evidence="3" id="KW-1185">Reference proteome</keyword>
<protein>
    <submittedName>
        <fullName evidence="2">Uncharacterized protein</fullName>
    </submittedName>
</protein>
<proteinExistence type="predicted"/>
<organism evidence="2 3">
    <name type="scientific">Vigna unguiculata</name>
    <name type="common">Cowpea</name>
    <dbReference type="NCBI Taxonomy" id="3917"/>
    <lineage>
        <taxon>Eukaryota</taxon>
        <taxon>Viridiplantae</taxon>
        <taxon>Streptophyta</taxon>
        <taxon>Embryophyta</taxon>
        <taxon>Tracheophyta</taxon>
        <taxon>Spermatophyta</taxon>
        <taxon>Magnoliopsida</taxon>
        <taxon>eudicotyledons</taxon>
        <taxon>Gunneridae</taxon>
        <taxon>Pentapetalae</taxon>
        <taxon>rosids</taxon>
        <taxon>fabids</taxon>
        <taxon>Fabales</taxon>
        <taxon>Fabaceae</taxon>
        <taxon>Papilionoideae</taxon>
        <taxon>50 kb inversion clade</taxon>
        <taxon>NPAAA clade</taxon>
        <taxon>indigoferoid/millettioid clade</taxon>
        <taxon>Phaseoleae</taxon>
        <taxon>Vigna</taxon>
    </lineage>
</organism>
<evidence type="ECO:0000256" key="1">
    <source>
        <dbReference type="SAM" id="Phobius"/>
    </source>
</evidence>
<gene>
    <name evidence="2" type="ORF">DEO72_LG2g4044</name>
</gene>
<evidence type="ECO:0000313" key="3">
    <source>
        <dbReference type="Proteomes" id="UP000501690"/>
    </source>
</evidence>
<dbReference type="EMBL" id="CP039346">
    <property type="protein sequence ID" value="QCD83697.1"/>
    <property type="molecule type" value="Genomic_DNA"/>
</dbReference>
<accession>A0A4D6L5A2</accession>
<reference evidence="2 3" key="1">
    <citation type="submission" date="2019-04" db="EMBL/GenBank/DDBJ databases">
        <title>An improved genome assembly and genetic linkage map for asparagus bean, Vigna unguiculata ssp. sesquipedialis.</title>
        <authorList>
            <person name="Xia Q."/>
            <person name="Zhang R."/>
            <person name="Dong Y."/>
        </authorList>
    </citation>
    <scope>NUCLEOTIDE SEQUENCE [LARGE SCALE GENOMIC DNA]</scope>
    <source>
        <tissue evidence="2">Leaf</tissue>
    </source>
</reference>
<feature type="transmembrane region" description="Helical" evidence="1">
    <location>
        <begin position="152"/>
        <end position="173"/>
    </location>
</feature>
<name>A0A4D6L5A2_VIGUN</name>
<keyword evidence="1" id="KW-0472">Membrane</keyword>
<evidence type="ECO:0000313" key="2">
    <source>
        <dbReference type="EMBL" id="QCD83697.1"/>
    </source>
</evidence>